<organism evidence="1 2">
    <name type="scientific">Cohnella pontilimi</name>
    <dbReference type="NCBI Taxonomy" id="2564100"/>
    <lineage>
        <taxon>Bacteria</taxon>
        <taxon>Bacillati</taxon>
        <taxon>Bacillota</taxon>
        <taxon>Bacilli</taxon>
        <taxon>Bacillales</taxon>
        <taxon>Paenibacillaceae</taxon>
        <taxon>Cohnella</taxon>
    </lineage>
</organism>
<dbReference type="AlphaFoldDB" id="A0A4U0FAE2"/>
<evidence type="ECO:0000313" key="2">
    <source>
        <dbReference type="Proteomes" id="UP000309673"/>
    </source>
</evidence>
<accession>A0A4U0FAE2</accession>
<protein>
    <submittedName>
        <fullName evidence="1">Uncharacterized protein</fullName>
    </submittedName>
</protein>
<name>A0A4U0FAE2_9BACL</name>
<dbReference type="EMBL" id="SUPK01000006">
    <property type="protein sequence ID" value="TJY41611.1"/>
    <property type="molecule type" value="Genomic_DNA"/>
</dbReference>
<proteinExistence type="predicted"/>
<dbReference type="Proteomes" id="UP000309673">
    <property type="component" value="Unassembled WGS sequence"/>
</dbReference>
<comment type="caution">
    <text evidence="1">The sequence shown here is derived from an EMBL/GenBank/DDBJ whole genome shotgun (WGS) entry which is preliminary data.</text>
</comment>
<keyword evidence="2" id="KW-1185">Reference proteome</keyword>
<gene>
    <name evidence="1" type="ORF">E5161_14215</name>
</gene>
<evidence type="ECO:0000313" key="1">
    <source>
        <dbReference type="EMBL" id="TJY41611.1"/>
    </source>
</evidence>
<dbReference type="RefSeq" id="WP_136778530.1">
    <property type="nucleotide sequence ID" value="NZ_SUPK01000006.1"/>
</dbReference>
<dbReference type="OrthoDB" id="2889017at2"/>
<reference evidence="1 2" key="1">
    <citation type="submission" date="2019-04" db="EMBL/GenBank/DDBJ databases">
        <title>Cohnella sp. nov., isolated from soil.</title>
        <authorList>
            <person name="Kim W."/>
        </authorList>
    </citation>
    <scope>NUCLEOTIDE SEQUENCE [LARGE SCALE GENOMIC DNA]</scope>
    <source>
        <strain evidence="1 2">CAU 1483</strain>
    </source>
</reference>
<sequence>MSFDELLKELQGMRTNEDAQEHVSLEMLFNESFMKRYSSFNTFKEFLEKGNFQATSHEDISNIPDELLDRHVARETNFTNWKSMLDQANAEYAARQ</sequence>